<dbReference type="Proteomes" id="UP000245207">
    <property type="component" value="Unassembled WGS sequence"/>
</dbReference>
<dbReference type="PANTHER" id="PTHR36767:SF1">
    <property type="entry name" value="OS05G0126200 PROTEIN"/>
    <property type="match status" value="1"/>
</dbReference>
<accession>A0A2U1QNY4</accession>
<dbReference type="PANTHER" id="PTHR36767">
    <property type="entry name" value="OS05G0126200 PROTEIN"/>
    <property type="match status" value="1"/>
</dbReference>
<sequence length="189" mass="21783">MVFGAIRSIIRPVSRKLSYSRSITTISSFSSKPLSCGKSYNNEVSTLFSSLHQSHLFWRPASVRAIQSLTDTRFPKRRPVDKPRRKRASLKPSGPYAWIKHTPGEPIPASQPNEGSVKHRNEKKRIRLRRAFILAEKKKRKAQLQEANRKKKIQRIERKMAAVARDRAWAERLAELEQLEEEKKKAATA</sequence>
<reference evidence="2 3" key="1">
    <citation type="journal article" date="2018" name="Mol. Plant">
        <title>The genome of Artemisia annua provides insight into the evolution of Asteraceae family and artemisinin biosynthesis.</title>
        <authorList>
            <person name="Shen Q."/>
            <person name="Zhang L."/>
            <person name="Liao Z."/>
            <person name="Wang S."/>
            <person name="Yan T."/>
            <person name="Shi P."/>
            <person name="Liu M."/>
            <person name="Fu X."/>
            <person name="Pan Q."/>
            <person name="Wang Y."/>
            <person name="Lv Z."/>
            <person name="Lu X."/>
            <person name="Zhang F."/>
            <person name="Jiang W."/>
            <person name="Ma Y."/>
            <person name="Chen M."/>
            <person name="Hao X."/>
            <person name="Li L."/>
            <person name="Tang Y."/>
            <person name="Lv G."/>
            <person name="Zhou Y."/>
            <person name="Sun X."/>
            <person name="Brodelius P.E."/>
            <person name="Rose J.K.C."/>
            <person name="Tang K."/>
        </authorList>
    </citation>
    <scope>NUCLEOTIDE SEQUENCE [LARGE SCALE GENOMIC DNA]</scope>
    <source>
        <strain evidence="3">cv. Huhao1</strain>
        <tissue evidence="2">Leaf</tissue>
    </source>
</reference>
<dbReference type="OrthoDB" id="1921449at2759"/>
<feature type="compositionally biased region" description="Basic residues" evidence="1">
    <location>
        <begin position="75"/>
        <end position="89"/>
    </location>
</feature>
<comment type="caution">
    <text evidence="2">The sequence shown here is derived from an EMBL/GenBank/DDBJ whole genome shotgun (WGS) entry which is preliminary data.</text>
</comment>
<organism evidence="2 3">
    <name type="scientific">Artemisia annua</name>
    <name type="common">Sweet wormwood</name>
    <dbReference type="NCBI Taxonomy" id="35608"/>
    <lineage>
        <taxon>Eukaryota</taxon>
        <taxon>Viridiplantae</taxon>
        <taxon>Streptophyta</taxon>
        <taxon>Embryophyta</taxon>
        <taxon>Tracheophyta</taxon>
        <taxon>Spermatophyta</taxon>
        <taxon>Magnoliopsida</taxon>
        <taxon>eudicotyledons</taxon>
        <taxon>Gunneridae</taxon>
        <taxon>Pentapetalae</taxon>
        <taxon>asterids</taxon>
        <taxon>campanulids</taxon>
        <taxon>Asterales</taxon>
        <taxon>Asteraceae</taxon>
        <taxon>Asteroideae</taxon>
        <taxon>Anthemideae</taxon>
        <taxon>Artemisiinae</taxon>
        <taxon>Artemisia</taxon>
    </lineage>
</organism>
<name>A0A2U1QNY4_ARTAN</name>
<dbReference type="CDD" id="cd23700">
    <property type="entry name" value="At3g51010"/>
    <property type="match status" value="1"/>
</dbReference>
<proteinExistence type="predicted"/>
<feature type="region of interest" description="Disordered" evidence="1">
    <location>
        <begin position="74"/>
        <end position="122"/>
    </location>
</feature>
<dbReference type="AlphaFoldDB" id="A0A2U1QNY4"/>
<gene>
    <name evidence="2" type="ORF">CTI12_AA002260</name>
</gene>
<keyword evidence="3" id="KW-1185">Reference proteome</keyword>
<dbReference type="STRING" id="35608.A0A2U1QNY4"/>
<evidence type="ECO:0000256" key="1">
    <source>
        <dbReference type="SAM" id="MobiDB-lite"/>
    </source>
</evidence>
<dbReference type="GO" id="GO:0005739">
    <property type="term" value="C:mitochondrion"/>
    <property type="evidence" value="ECO:0007669"/>
    <property type="project" value="TreeGrafter"/>
</dbReference>
<dbReference type="EMBL" id="PKPP01000009">
    <property type="protein sequence ID" value="PWA99698.1"/>
    <property type="molecule type" value="Genomic_DNA"/>
</dbReference>
<protein>
    <submittedName>
        <fullName evidence="2">Uncharacterized protein</fullName>
    </submittedName>
</protein>
<evidence type="ECO:0000313" key="2">
    <source>
        <dbReference type="EMBL" id="PWA99698.1"/>
    </source>
</evidence>
<evidence type="ECO:0000313" key="3">
    <source>
        <dbReference type="Proteomes" id="UP000245207"/>
    </source>
</evidence>